<feature type="transmembrane region" description="Helical" evidence="1">
    <location>
        <begin position="15"/>
        <end position="32"/>
    </location>
</feature>
<keyword evidence="1" id="KW-0472">Membrane</keyword>
<dbReference type="OrthoDB" id="582675at2"/>
<feature type="transmembrane region" description="Helical" evidence="1">
    <location>
        <begin position="44"/>
        <end position="62"/>
    </location>
</feature>
<keyword evidence="1" id="KW-1133">Transmembrane helix</keyword>
<dbReference type="Proteomes" id="UP000190150">
    <property type="component" value="Unassembled WGS sequence"/>
</dbReference>
<name>A0A1T5DTD2_9SPHI</name>
<organism evidence="2 3">
    <name type="scientific">Sphingobacterium nematocida</name>
    <dbReference type="NCBI Taxonomy" id="1513896"/>
    <lineage>
        <taxon>Bacteria</taxon>
        <taxon>Pseudomonadati</taxon>
        <taxon>Bacteroidota</taxon>
        <taxon>Sphingobacteriia</taxon>
        <taxon>Sphingobacteriales</taxon>
        <taxon>Sphingobacteriaceae</taxon>
        <taxon>Sphingobacterium</taxon>
    </lineage>
</organism>
<reference evidence="3" key="1">
    <citation type="submission" date="2017-02" db="EMBL/GenBank/DDBJ databases">
        <authorList>
            <person name="Varghese N."/>
            <person name="Submissions S."/>
        </authorList>
    </citation>
    <scope>NUCLEOTIDE SEQUENCE [LARGE SCALE GENOMIC DNA]</scope>
    <source>
        <strain evidence="3">DSM 24091</strain>
    </source>
</reference>
<dbReference type="RefSeq" id="WP_079643096.1">
    <property type="nucleotide sequence ID" value="NZ_FUZF01000008.1"/>
</dbReference>
<dbReference type="STRING" id="1513896.SAMN05660841_02165"/>
<gene>
    <name evidence="2" type="ORF">SAMN05660841_02165</name>
</gene>
<evidence type="ECO:0000256" key="1">
    <source>
        <dbReference type="SAM" id="Phobius"/>
    </source>
</evidence>
<dbReference type="EMBL" id="FUZF01000008">
    <property type="protein sequence ID" value="SKB74921.1"/>
    <property type="molecule type" value="Genomic_DNA"/>
</dbReference>
<sequence>MKNKVETFKEKQSFLTRWLMILLSFVMLYIAYDAYQQYQTTGIKGLSVGLCIMLPVFLFFMFSQLCTTIDDEGITITFIPFAWRRRWYWSSMAKVYVRRYDWMEFGGWGYRLGNGGIAYSTKGRYGIQLELKNGRKILIGTQKPEEVEKLLPKINEND</sequence>
<dbReference type="AlphaFoldDB" id="A0A1T5DTD2"/>
<protein>
    <submittedName>
        <fullName evidence="2">Uncharacterized protein</fullName>
    </submittedName>
</protein>
<accession>A0A1T5DTD2</accession>
<evidence type="ECO:0000313" key="3">
    <source>
        <dbReference type="Proteomes" id="UP000190150"/>
    </source>
</evidence>
<keyword evidence="3" id="KW-1185">Reference proteome</keyword>
<evidence type="ECO:0000313" key="2">
    <source>
        <dbReference type="EMBL" id="SKB74921.1"/>
    </source>
</evidence>
<proteinExistence type="predicted"/>
<keyword evidence="1" id="KW-0812">Transmembrane</keyword>